<reference evidence="1" key="1">
    <citation type="journal article" date="2021" name="Proc. Natl. Acad. Sci. U.S.A.">
        <title>A Catalog of Tens of Thousands of Viruses from Human Metagenomes Reveals Hidden Associations with Chronic Diseases.</title>
        <authorList>
            <person name="Tisza M.J."/>
            <person name="Buck C.B."/>
        </authorList>
    </citation>
    <scope>NUCLEOTIDE SEQUENCE</scope>
    <source>
        <strain evidence="1">Ct0Xn2</strain>
    </source>
</reference>
<sequence>MLRKSSVCKKIIKLSQTAKYQMYQYQNGFLTNS</sequence>
<accession>A0A8S5MU91</accession>
<evidence type="ECO:0000313" key="1">
    <source>
        <dbReference type="EMBL" id="DAD85523.1"/>
    </source>
</evidence>
<protein>
    <submittedName>
        <fullName evidence="1">Uncharacterized protein</fullName>
    </submittedName>
</protein>
<proteinExistence type="predicted"/>
<name>A0A8S5MU91_9CAUD</name>
<organism evidence="1">
    <name type="scientific">Siphoviridae sp. ct0Xn2</name>
    <dbReference type="NCBI Taxonomy" id="2826267"/>
    <lineage>
        <taxon>Viruses</taxon>
        <taxon>Duplodnaviria</taxon>
        <taxon>Heunggongvirae</taxon>
        <taxon>Uroviricota</taxon>
        <taxon>Caudoviricetes</taxon>
    </lineage>
</organism>
<dbReference type="EMBL" id="BK014984">
    <property type="protein sequence ID" value="DAD85523.1"/>
    <property type="molecule type" value="Genomic_DNA"/>
</dbReference>